<protein>
    <submittedName>
        <fullName evidence="2">Uncharacterized protein</fullName>
    </submittedName>
</protein>
<evidence type="ECO:0000256" key="1">
    <source>
        <dbReference type="SAM" id="MobiDB-lite"/>
    </source>
</evidence>
<organism evidence="2 3">
    <name type="scientific">Brassica carinata</name>
    <name type="common">Ethiopian mustard</name>
    <name type="synonym">Abyssinian cabbage</name>
    <dbReference type="NCBI Taxonomy" id="52824"/>
    <lineage>
        <taxon>Eukaryota</taxon>
        <taxon>Viridiplantae</taxon>
        <taxon>Streptophyta</taxon>
        <taxon>Embryophyta</taxon>
        <taxon>Tracheophyta</taxon>
        <taxon>Spermatophyta</taxon>
        <taxon>Magnoliopsida</taxon>
        <taxon>eudicotyledons</taxon>
        <taxon>Gunneridae</taxon>
        <taxon>Pentapetalae</taxon>
        <taxon>rosids</taxon>
        <taxon>malvids</taxon>
        <taxon>Brassicales</taxon>
        <taxon>Brassicaceae</taxon>
        <taxon>Brassiceae</taxon>
        <taxon>Brassica</taxon>
    </lineage>
</organism>
<reference evidence="2 3" key="1">
    <citation type="submission" date="2020-02" db="EMBL/GenBank/DDBJ databases">
        <authorList>
            <person name="Ma Q."/>
            <person name="Huang Y."/>
            <person name="Song X."/>
            <person name="Pei D."/>
        </authorList>
    </citation>
    <scope>NUCLEOTIDE SEQUENCE [LARGE SCALE GENOMIC DNA]</scope>
    <source>
        <strain evidence="2">Sxm20200214</strain>
        <tissue evidence="2">Leaf</tissue>
    </source>
</reference>
<name>A0A8X7TNQ8_BRACI</name>
<dbReference type="AlphaFoldDB" id="A0A8X7TNQ8"/>
<proteinExistence type="predicted"/>
<evidence type="ECO:0000313" key="2">
    <source>
        <dbReference type="EMBL" id="KAG2248717.1"/>
    </source>
</evidence>
<keyword evidence="3" id="KW-1185">Reference proteome</keyword>
<accession>A0A8X7TNQ8</accession>
<dbReference type="Proteomes" id="UP000886595">
    <property type="component" value="Unassembled WGS sequence"/>
</dbReference>
<comment type="caution">
    <text evidence="2">The sequence shown here is derived from an EMBL/GenBank/DDBJ whole genome shotgun (WGS) entry which is preliminary data.</text>
</comment>
<feature type="region of interest" description="Disordered" evidence="1">
    <location>
        <begin position="58"/>
        <end position="83"/>
    </location>
</feature>
<gene>
    <name evidence="2" type="ORF">Bca52824_088345</name>
</gene>
<sequence length="83" mass="9040">MEDRDPITRSTPPALRLVGDVAVVVGVVLTRSFDVDRTSIFVTNLDWRQAQIVTNRNGSAPEVKDETADAEAEARVTEAEAEA</sequence>
<dbReference type="EMBL" id="JAAMPC010000017">
    <property type="protein sequence ID" value="KAG2248717.1"/>
    <property type="molecule type" value="Genomic_DNA"/>
</dbReference>
<evidence type="ECO:0000313" key="3">
    <source>
        <dbReference type="Proteomes" id="UP000886595"/>
    </source>
</evidence>
<feature type="compositionally biased region" description="Basic and acidic residues" evidence="1">
    <location>
        <begin position="62"/>
        <end position="83"/>
    </location>
</feature>